<protein>
    <recommendedName>
        <fullName evidence="3">Retrovirus-related Pol polyprotein from transposon TNT 1-94</fullName>
    </recommendedName>
</protein>
<comment type="caution">
    <text evidence="1">The sequence shown here is derived from an EMBL/GenBank/DDBJ whole genome shotgun (WGS) entry which is preliminary data.</text>
</comment>
<dbReference type="Proteomes" id="UP000054843">
    <property type="component" value="Unassembled WGS sequence"/>
</dbReference>
<name>A0A0V1N238_9BILA</name>
<gene>
    <name evidence="1" type="ORF">T10_11395</name>
</gene>
<reference evidence="1 2" key="1">
    <citation type="submission" date="2015-01" db="EMBL/GenBank/DDBJ databases">
        <title>Evolution of Trichinella species and genotypes.</title>
        <authorList>
            <person name="Korhonen P.K."/>
            <person name="Edoardo P."/>
            <person name="Giuseppe L.R."/>
            <person name="Gasser R.B."/>
        </authorList>
    </citation>
    <scope>NUCLEOTIDE SEQUENCE [LARGE SCALE GENOMIC DNA]</scope>
    <source>
        <strain evidence="1">ISS1980</strain>
    </source>
</reference>
<dbReference type="EMBL" id="JYDO01000016">
    <property type="protein sequence ID" value="KRZ77891.1"/>
    <property type="molecule type" value="Genomic_DNA"/>
</dbReference>
<dbReference type="OrthoDB" id="413361at2759"/>
<evidence type="ECO:0008006" key="3">
    <source>
        <dbReference type="Google" id="ProtNLM"/>
    </source>
</evidence>
<organism evidence="1 2">
    <name type="scientific">Trichinella papuae</name>
    <dbReference type="NCBI Taxonomy" id="268474"/>
    <lineage>
        <taxon>Eukaryota</taxon>
        <taxon>Metazoa</taxon>
        <taxon>Ecdysozoa</taxon>
        <taxon>Nematoda</taxon>
        <taxon>Enoplea</taxon>
        <taxon>Dorylaimia</taxon>
        <taxon>Trichinellida</taxon>
        <taxon>Trichinellidae</taxon>
        <taxon>Trichinella</taxon>
    </lineage>
</organism>
<dbReference type="Pfam" id="PF14223">
    <property type="entry name" value="Retrotran_gag_2"/>
    <property type="match status" value="1"/>
</dbReference>
<evidence type="ECO:0000313" key="2">
    <source>
        <dbReference type="Proteomes" id="UP000054843"/>
    </source>
</evidence>
<keyword evidence="2" id="KW-1185">Reference proteome</keyword>
<sequence>MAKADLILAISSLELREIKYCEASNEVWLKLAAVHESTGPTRKATLLKRFIFNKMSDEQSMDDFLSEFFDCVTN</sequence>
<accession>A0A0V1N238</accession>
<proteinExistence type="predicted"/>
<evidence type="ECO:0000313" key="1">
    <source>
        <dbReference type="EMBL" id="KRZ77891.1"/>
    </source>
</evidence>
<dbReference type="AlphaFoldDB" id="A0A0V1N238"/>